<reference evidence="3" key="1">
    <citation type="journal article" date="2019" name="Int. J. Syst. Evol. Microbiol.">
        <title>The Global Catalogue of Microorganisms (GCM) 10K type strain sequencing project: providing services to taxonomists for standard genome sequencing and annotation.</title>
        <authorList>
            <consortium name="The Broad Institute Genomics Platform"/>
            <consortium name="The Broad Institute Genome Sequencing Center for Infectious Disease"/>
            <person name="Wu L."/>
            <person name="Ma J."/>
        </authorList>
    </citation>
    <scope>NUCLEOTIDE SEQUENCE [LARGE SCALE GENOMIC DNA]</scope>
    <source>
        <strain evidence="3">JCM 18532</strain>
    </source>
</reference>
<feature type="compositionally biased region" description="Gly residues" evidence="1">
    <location>
        <begin position="229"/>
        <end position="239"/>
    </location>
</feature>
<keyword evidence="3" id="KW-1185">Reference proteome</keyword>
<dbReference type="InterPro" id="IPR029033">
    <property type="entry name" value="His_PPase_superfam"/>
</dbReference>
<dbReference type="Proteomes" id="UP001499882">
    <property type="component" value="Unassembled WGS sequence"/>
</dbReference>
<sequence>MATVILVRHGRTTANASGMLAGRTPGVRLDDTGAEQAARTGERLAVVPLVAAVTSPLERCRQTTKAIVSAQAGSLRPATERGLTECDYGEWQGRSLKDLAKEKLWATVQAQPSAVTFPGGESMVAMQARAVSAVRRRDALIEEEHGAGAVWVAVSHGDLIKSILADALGMHLDLFQRLHVDPASVSIIRYTATRPYVLATNTHSGDLSWLAPKPTRKSGRPRRSDDAAVGGGAGLSAAP</sequence>
<evidence type="ECO:0000256" key="1">
    <source>
        <dbReference type="SAM" id="MobiDB-lite"/>
    </source>
</evidence>
<accession>A0ABP8Z3E5</accession>
<dbReference type="PANTHER" id="PTHR48100">
    <property type="entry name" value="BROAD-SPECIFICITY PHOSPHATASE YOR283W-RELATED"/>
    <property type="match status" value="1"/>
</dbReference>
<name>A0ABP8Z3E5_9ACTN</name>
<dbReference type="Gene3D" id="3.40.50.1240">
    <property type="entry name" value="Phosphoglycerate mutase-like"/>
    <property type="match status" value="1"/>
</dbReference>
<proteinExistence type="predicted"/>
<dbReference type="PANTHER" id="PTHR48100:SF2">
    <property type="entry name" value="CONSERVED PROTEIN"/>
    <property type="match status" value="1"/>
</dbReference>
<dbReference type="InterPro" id="IPR013078">
    <property type="entry name" value="His_Pase_superF_clade-1"/>
</dbReference>
<dbReference type="CDD" id="cd07067">
    <property type="entry name" value="HP_PGM_like"/>
    <property type="match status" value="1"/>
</dbReference>
<dbReference type="InterPro" id="IPR050275">
    <property type="entry name" value="PGM_Phosphatase"/>
</dbReference>
<evidence type="ECO:0000313" key="2">
    <source>
        <dbReference type="EMBL" id="GAA4745379.1"/>
    </source>
</evidence>
<evidence type="ECO:0000313" key="3">
    <source>
        <dbReference type="Proteomes" id="UP001499882"/>
    </source>
</evidence>
<dbReference type="SUPFAM" id="SSF53254">
    <property type="entry name" value="Phosphoglycerate mutase-like"/>
    <property type="match status" value="1"/>
</dbReference>
<organism evidence="2 3">
    <name type="scientific">Nocardioides endophyticus</name>
    <dbReference type="NCBI Taxonomy" id="1353775"/>
    <lineage>
        <taxon>Bacteria</taxon>
        <taxon>Bacillati</taxon>
        <taxon>Actinomycetota</taxon>
        <taxon>Actinomycetes</taxon>
        <taxon>Propionibacteriales</taxon>
        <taxon>Nocardioidaceae</taxon>
        <taxon>Nocardioides</taxon>
    </lineage>
</organism>
<feature type="region of interest" description="Disordered" evidence="1">
    <location>
        <begin position="208"/>
        <end position="239"/>
    </location>
</feature>
<dbReference type="SMART" id="SM00855">
    <property type="entry name" value="PGAM"/>
    <property type="match status" value="1"/>
</dbReference>
<gene>
    <name evidence="2" type="ORF">GCM10023350_32750</name>
</gene>
<dbReference type="NCBIfam" id="TIGR03848">
    <property type="entry name" value="MSMEG_4193"/>
    <property type="match status" value="1"/>
</dbReference>
<dbReference type="InterPro" id="IPR022492">
    <property type="entry name" value="Phosphomutase_MSMEG4193_put"/>
</dbReference>
<dbReference type="EMBL" id="BAABKN010000019">
    <property type="protein sequence ID" value="GAA4745379.1"/>
    <property type="molecule type" value="Genomic_DNA"/>
</dbReference>
<dbReference type="Pfam" id="PF00300">
    <property type="entry name" value="His_Phos_1"/>
    <property type="match status" value="1"/>
</dbReference>
<comment type="caution">
    <text evidence="2">The sequence shown here is derived from an EMBL/GenBank/DDBJ whole genome shotgun (WGS) entry which is preliminary data.</text>
</comment>
<protein>
    <submittedName>
        <fullName evidence="2">Histidine phosphatase family protein</fullName>
    </submittedName>
</protein>
<dbReference type="RefSeq" id="WP_345527908.1">
    <property type="nucleotide sequence ID" value="NZ_BAABKN010000019.1"/>
</dbReference>